<accession>A0A562KCG4</accession>
<keyword evidence="1 2" id="KW-0732">Signal</keyword>
<dbReference type="OrthoDB" id="945117at2"/>
<feature type="domain" description="Outer membrane protein beta-barrel" evidence="3">
    <location>
        <begin position="8"/>
        <end position="197"/>
    </location>
</feature>
<sequence length="207" mass="21663">MKKVLLSAVALLAFGFANAQEEEKGNGGFAKGDVFVSGAFTLSSAKTGDFKENSFEIAPKVGYFVTENIAIGASVGLMSDKLSAGGDDVTNSGLGLGAFGRYYFTPASKFSLFAELGLDYTSYDNEYFIDTDGSIIVPGGSFESKEVGFGLGAGMNYFVSSNFSIEAGVAVLGYSSNDNGGDGADKTNTFSFGGDWRAVTFGVNYKF</sequence>
<feature type="chain" id="PRO_5023048004" evidence="2">
    <location>
        <begin position="20"/>
        <end position="207"/>
    </location>
</feature>
<dbReference type="Gene3D" id="2.40.160.20">
    <property type="match status" value="1"/>
</dbReference>
<evidence type="ECO:0000259" key="3">
    <source>
        <dbReference type="Pfam" id="PF13505"/>
    </source>
</evidence>
<keyword evidence="5" id="KW-1185">Reference proteome</keyword>
<dbReference type="EMBL" id="VLKM01000010">
    <property type="protein sequence ID" value="TWH92913.1"/>
    <property type="molecule type" value="Genomic_DNA"/>
</dbReference>
<proteinExistence type="predicted"/>
<dbReference type="RefSeq" id="WP_133610824.1">
    <property type="nucleotide sequence ID" value="NZ_SNZC01000006.1"/>
</dbReference>
<organism evidence="4 5">
    <name type="scientific">Flavobacterium cheniae</name>
    <dbReference type="NCBI Taxonomy" id="295428"/>
    <lineage>
        <taxon>Bacteria</taxon>
        <taxon>Pseudomonadati</taxon>
        <taxon>Bacteroidota</taxon>
        <taxon>Flavobacteriia</taxon>
        <taxon>Flavobacteriales</taxon>
        <taxon>Flavobacteriaceae</taxon>
        <taxon>Flavobacterium</taxon>
    </lineage>
</organism>
<dbReference type="Pfam" id="PF13505">
    <property type="entry name" value="OMP_b-brl"/>
    <property type="match status" value="1"/>
</dbReference>
<feature type="signal peptide" evidence="2">
    <location>
        <begin position="1"/>
        <end position="19"/>
    </location>
</feature>
<gene>
    <name evidence="4" type="ORF">IP97_02235</name>
</gene>
<protein>
    <submittedName>
        <fullName evidence="4">Outer membrane protein</fullName>
    </submittedName>
</protein>
<comment type="caution">
    <text evidence="4">The sequence shown here is derived from an EMBL/GenBank/DDBJ whole genome shotgun (WGS) entry which is preliminary data.</text>
</comment>
<evidence type="ECO:0000256" key="2">
    <source>
        <dbReference type="SAM" id="SignalP"/>
    </source>
</evidence>
<dbReference type="InterPro" id="IPR011250">
    <property type="entry name" value="OMP/PagP_B-barrel"/>
</dbReference>
<dbReference type="SUPFAM" id="SSF56925">
    <property type="entry name" value="OMPA-like"/>
    <property type="match status" value="1"/>
</dbReference>
<dbReference type="AlphaFoldDB" id="A0A562KCG4"/>
<evidence type="ECO:0000256" key="1">
    <source>
        <dbReference type="ARBA" id="ARBA00022729"/>
    </source>
</evidence>
<dbReference type="Proteomes" id="UP000315312">
    <property type="component" value="Unassembled WGS sequence"/>
</dbReference>
<reference evidence="4 5" key="1">
    <citation type="journal article" date="2015" name="Stand. Genomic Sci.">
        <title>Genomic Encyclopedia of Bacterial and Archaeal Type Strains, Phase III: the genomes of soil and plant-associated and newly described type strains.</title>
        <authorList>
            <person name="Whitman W.B."/>
            <person name="Woyke T."/>
            <person name="Klenk H.P."/>
            <person name="Zhou Y."/>
            <person name="Lilburn T.G."/>
            <person name="Beck B.J."/>
            <person name="De Vos P."/>
            <person name="Vandamme P."/>
            <person name="Eisen J.A."/>
            <person name="Garrity G."/>
            <person name="Hugenholtz P."/>
            <person name="Kyrpides N.C."/>
        </authorList>
    </citation>
    <scope>NUCLEOTIDE SEQUENCE [LARGE SCALE GENOMIC DNA]</scope>
    <source>
        <strain evidence="4 5">CGMCC 1.6844</strain>
    </source>
</reference>
<evidence type="ECO:0000313" key="5">
    <source>
        <dbReference type="Proteomes" id="UP000315312"/>
    </source>
</evidence>
<name>A0A562KCG4_9FLAO</name>
<dbReference type="InterPro" id="IPR027385">
    <property type="entry name" value="Beta-barrel_OMP"/>
</dbReference>
<evidence type="ECO:0000313" key="4">
    <source>
        <dbReference type="EMBL" id="TWH92913.1"/>
    </source>
</evidence>